<name>A0A5B9ECB6_9BACT</name>
<feature type="domain" description="UspA" evidence="2">
    <location>
        <begin position="91"/>
        <end position="229"/>
    </location>
</feature>
<gene>
    <name evidence="3" type="ORF">FTW19_18175</name>
</gene>
<reference evidence="3 4" key="1">
    <citation type="submission" date="2019-08" db="EMBL/GenBank/DDBJ databases">
        <title>Complete genome sequence of Terriglobus albidus strain ORNL.</title>
        <authorList>
            <person name="Podar M."/>
        </authorList>
    </citation>
    <scope>NUCLEOTIDE SEQUENCE [LARGE SCALE GENOMIC DNA]</scope>
    <source>
        <strain evidence="3 4">ORNL</strain>
    </source>
</reference>
<evidence type="ECO:0000259" key="2">
    <source>
        <dbReference type="Pfam" id="PF00582"/>
    </source>
</evidence>
<dbReference type="PRINTS" id="PR01438">
    <property type="entry name" value="UNVRSLSTRESS"/>
</dbReference>
<evidence type="ECO:0000256" key="1">
    <source>
        <dbReference type="ARBA" id="ARBA00008791"/>
    </source>
</evidence>
<keyword evidence="4" id="KW-1185">Reference proteome</keyword>
<organism evidence="3 4">
    <name type="scientific">Terriglobus albidus</name>
    <dbReference type="NCBI Taxonomy" id="1592106"/>
    <lineage>
        <taxon>Bacteria</taxon>
        <taxon>Pseudomonadati</taxon>
        <taxon>Acidobacteriota</taxon>
        <taxon>Terriglobia</taxon>
        <taxon>Terriglobales</taxon>
        <taxon>Acidobacteriaceae</taxon>
        <taxon>Terriglobus</taxon>
    </lineage>
</organism>
<comment type="similarity">
    <text evidence="1">Belongs to the universal stress protein A family.</text>
</comment>
<proteinExistence type="inferred from homology"/>
<dbReference type="SUPFAM" id="SSF52402">
    <property type="entry name" value="Adenine nucleotide alpha hydrolases-like"/>
    <property type="match status" value="2"/>
</dbReference>
<dbReference type="InterPro" id="IPR014729">
    <property type="entry name" value="Rossmann-like_a/b/a_fold"/>
</dbReference>
<protein>
    <submittedName>
        <fullName evidence="3">Universal stress protein</fullName>
    </submittedName>
</protein>
<evidence type="ECO:0000313" key="4">
    <source>
        <dbReference type="Proteomes" id="UP000321820"/>
    </source>
</evidence>
<dbReference type="Pfam" id="PF00582">
    <property type="entry name" value="Usp"/>
    <property type="match status" value="2"/>
</dbReference>
<dbReference type="PANTHER" id="PTHR46268:SF6">
    <property type="entry name" value="UNIVERSAL STRESS PROTEIN UP12"/>
    <property type="match status" value="1"/>
</dbReference>
<dbReference type="InterPro" id="IPR006015">
    <property type="entry name" value="Universal_stress_UspA"/>
</dbReference>
<dbReference type="CDD" id="cd00293">
    <property type="entry name" value="USP-like"/>
    <property type="match status" value="2"/>
</dbReference>
<sequence length="367" mass="40362">MDAHDSSGRQWCRLVDQVWMKADETWPEARSSADLGIDSFGSRCDRHHRLRFPNTRTLTLLPAAAKGVCFMALSFHSAPAEIHLQTTRLQFRHILVATDFSSYSDAALFAACHLARTYQAELVLFHNIIPPVITPDATLTTIEASSACCAHAEKRMAAQISAHLQLCNVPHRIAIREGYLNEELAKVVKEEAIDLLVVGSHGARGFEKVLLGSVAESMLRRSPVPVMVIGPEAKVAETPTCILLATDLEPAALHAAQYATSLAEEFQAKLTLLHVLPQAGWPTSEEREAIEHRLQQLVPADATAFCQAGYRVRHGEPSREIVAQAQQCEANLIVTGRHNKGPLSSRALWTTLTRLIQEAPCPVLTVR</sequence>
<dbReference type="EMBL" id="CP042806">
    <property type="protein sequence ID" value="QEE29742.1"/>
    <property type="molecule type" value="Genomic_DNA"/>
</dbReference>
<dbReference type="InterPro" id="IPR006016">
    <property type="entry name" value="UspA"/>
</dbReference>
<dbReference type="OrthoDB" id="116438at2"/>
<accession>A0A5B9ECB6</accession>
<dbReference type="KEGG" id="talb:FTW19_18175"/>
<dbReference type="Proteomes" id="UP000321820">
    <property type="component" value="Chromosome"/>
</dbReference>
<dbReference type="Gene3D" id="3.40.50.620">
    <property type="entry name" value="HUPs"/>
    <property type="match status" value="2"/>
</dbReference>
<dbReference type="PANTHER" id="PTHR46268">
    <property type="entry name" value="STRESS RESPONSE PROTEIN NHAX"/>
    <property type="match status" value="1"/>
</dbReference>
<feature type="domain" description="UspA" evidence="2">
    <location>
        <begin position="242"/>
        <end position="367"/>
    </location>
</feature>
<dbReference type="AlphaFoldDB" id="A0A5B9ECB6"/>
<evidence type="ECO:0000313" key="3">
    <source>
        <dbReference type="EMBL" id="QEE29742.1"/>
    </source>
</evidence>